<accession>A0A495XQE0</accession>
<sequence>MSITTDRPAIDGPSFVALQVRDLEAAALFCEEHLGLRRAAVSPPHAVVFDTKPTPFALRAPLPGVDLGDIARPGLGVVMWFRTADAHALHDRLVAAGVEVLTPVTASPFGPMFSFVGPEGYVLTAHGG</sequence>
<keyword evidence="2" id="KW-0223">Dioxygenase</keyword>
<proteinExistence type="predicted"/>
<gene>
    <name evidence="2" type="ORF">DFJ66_8473</name>
</gene>
<name>A0A495XQE0_9PSEU</name>
<evidence type="ECO:0000313" key="3">
    <source>
        <dbReference type="Proteomes" id="UP000272729"/>
    </source>
</evidence>
<dbReference type="InterPro" id="IPR029068">
    <property type="entry name" value="Glyas_Bleomycin-R_OHBP_Dase"/>
</dbReference>
<dbReference type="AlphaFoldDB" id="A0A495XQE0"/>
<feature type="domain" description="VOC" evidence="1">
    <location>
        <begin position="12"/>
        <end position="128"/>
    </location>
</feature>
<dbReference type="Proteomes" id="UP000272729">
    <property type="component" value="Unassembled WGS sequence"/>
</dbReference>
<dbReference type="InterPro" id="IPR037523">
    <property type="entry name" value="VOC_core"/>
</dbReference>
<dbReference type="PROSITE" id="PS51819">
    <property type="entry name" value="VOC"/>
    <property type="match status" value="1"/>
</dbReference>
<keyword evidence="3" id="KW-1185">Reference proteome</keyword>
<dbReference type="GO" id="GO:0051213">
    <property type="term" value="F:dioxygenase activity"/>
    <property type="evidence" value="ECO:0007669"/>
    <property type="project" value="UniProtKB-KW"/>
</dbReference>
<dbReference type="SUPFAM" id="SSF54593">
    <property type="entry name" value="Glyoxalase/Bleomycin resistance protein/Dihydroxybiphenyl dioxygenase"/>
    <property type="match status" value="1"/>
</dbReference>
<dbReference type="InterPro" id="IPR004360">
    <property type="entry name" value="Glyas_Fos-R_dOase_dom"/>
</dbReference>
<dbReference type="OrthoDB" id="9792323at2"/>
<dbReference type="CDD" id="cd06587">
    <property type="entry name" value="VOC"/>
    <property type="match status" value="1"/>
</dbReference>
<reference evidence="2 3" key="1">
    <citation type="submission" date="2018-10" db="EMBL/GenBank/DDBJ databases">
        <title>Sequencing the genomes of 1000 actinobacteria strains.</title>
        <authorList>
            <person name="Klenk H.-P."/>
        </authorList>
    </citation>
    <scope>NUCLEOTIDE SEQUENCE [LARGE SCALE GENOMIC DNA]</scope>
    <source>
        <strain evidence="2 3">DSM 43911</strain>
    </source>
</reference>
<organism evidence="2 3">
    <name type="scientific">Saccharothrix variisporea</name>
    <dbReference type="NCBI Taxonomy" id="543527"/>
    <lineage>
        <taxon>Bacteria</taxon>
        <taxon>Bacillati</taxon>
        <taxon>Actinomycetota</taxon>
        <taxon>Actinomycetes</taxon>
        <taxon>Pseudonocardiales</taxon>
        <taxon>Pseudonocardiaceae</taxon>
        <taxon>Saccharothrix</taxon>
    </lineage>
</organism>
<comment type="caution">
    <text evidence="2">The sequence shown here is derived from an EMBL/GenBank/DDBJ whole genome shotgun (WGS) entry which is preliminary data.</text>
</comment>
<dbReference type="Pfam" id="PF00903">
    <property type="entry name" value="Glyoxalase"/>
    <property type="match status" value="1"/>
</dbReference>
<dbReference type="RefSeq" id="WP_121230378.1">
    <property type="nucleotide sequence ID" value="NZ_JBIUBA010000011.1"/>
</dbReference>
<keyword evidence="2" id="KW-0560">Oxidoreductase</keyword>
<evidence type="ECO:0000259" key="1">
    <source>
        <dbReference type="PROSITE" id="PS51819"/>
    </source>
</evidence>
<dbReference type="EMBL" id="RBXR01000001">
    <property type="protein sequence ID" value="RKT75096.1"/>
    <property type="molecule type" value="Genomic_DNA"/>
</dbReference>
<protein>
    <submittedName>
        <fullName evidence="2">Glyoxalase/bleomycin resistance protein/dioxygenase superfamily protein</fullName>
    </submittedName>
</protein>
<evidence type="ECO:0000313" key="2">
    <source>
        <dbReference type="EMBL" id="RKT75096.1"/>
    </source>
</evidence>
<dbReference type="Gene3D" id="3.10.180.10">
    <property type="entry name" value="2,3-Dihydroxybiphenyl 1,2-Dioxygenase, domain 1"/>
    <property type="match status" value="1"/>
</dbReference>